<gene>
    <name evidence="2" type="ordered locus">Pden_3589</name>
</gene>
<accession>A1B813</accession>
<sequence length="98" mass="10788">MPPDASSNCSPSLTIRQDIHRLPKRGVATCPAPGTDRAEYSATRQQRRQQERQAILLRIVETSQQIFPAMRDHQASVSSGGRYSAVTMAITCPIDCFG</sequence>
<evidence type="ECO:0000313" key="2">
    <source>
        <dbReference type="EMBL" id="ABL71657.1"/>
    </source>
</evidence>
<dbReference type="EMBL" id="CP000490">
    <property type="protein sequence ID" value="ABL71657.1"/>
    <property type="molecule type" value="Genomic_DNA"/>
</dbReference>
<dbReference type="KEGG" id="pde:Pden_3589"/>
<evidence type="ECO:0000256" key="1">
    <source>
        <dbReference type="SAM" id="MobiDB-lite"/>
    </source>
</evidence>
<name>A1B813_PARDP</name>
<dbReference type="Proteomes" id="UP000000361">
    <property type="component" value="Chromosome 2"/>
</dbReference>
<feature type="region of interest" description="Disordered" evidence="1">
    <location>
        <begin position="25"/>
        <end position="44"/>
    </location>
</feature>
<keyword evidence="3" id="KW-1185">Reference proteome</keyword>
<proteinExistence type="predicted"/>
<dbReference type="HOGENOM" id="CLU_2331187_0_0_5"/>
<protein>
    <submittedName>
        <fullName evidence="2">Uncharacterized protein</fullName>
    </submittedName>
</protein>
<dbReference type="AlphaFoldDB" id="A1B813"/>
<dbReference type="STRING" id="318586.Pden_3589"/>
<organism evidence="2 3">
    <name type="scientific">Paracoccus denitrificans (strain Pd 1222)</name>
    <dbReference type="NCBI Taxonomy" id="318586"/>
    <lineage>
        <taxon>Bacteria</taxon>
        <taxon>Pseudomonadati</taxon>
        <taxon>Pseudomonadota</taxon>
        <taxon>Alphaproteobacteria</taxon>
        <taxon>Rhodobacterales</taxon>
        <taxon>Paracoccaceae</taxon>
        <taxon>Paracoccus</taxon>
    </lineage>
</organism>
<dbReference type="EnsemblBacteria" id="ABL71657">
    <property type="protein sequence ID" value="ABL71657"/>
    <property type="gene ID" value="Pden_3589"/>
</dbReference>
<reference evidence="3" key="1">
    <citation type="submission" date="2006-12" db="EMBL/GenBank/DDBJ databases">
        <title>Complete sequence of chromosome 2 of Paracoccus denitrificans PD1222.</title>
        <authorList>
            <person name="Copeland A."/>
            <person name="Lucas S."/>
            <person name="Lapidus A."/>
            <person name="Barry K."/>
            <person name="Detter J.C."/>
            <person name="Glavina del Rio T."/>
            <person name="Hammon N."/>
            <person name="Israni S."/>
            <person name="Dalin E."/>
            <person name="Tice H."/>
            <person name="Pitluck S."/>
            <person name="Munk A.C."/>
            <person name="Brettin T."/>
            <person name="Bruce D."/>
            <person name="Han C."/>
            <person name="Tapia R."/>
            <person name="Gilna P."/>
            <person name="Schmutz J."/>
            <person name="Larimer F."/>
            <person name="Land M."/>
            <person name="Hauser L."/>
            <person name="Kyrpides N."/>
            <person name="Lykidis A."/>
            <person name="Spiro S."/>
            <person name="Richardson D.J."/>
            <person name="Moir J.W.B."/>
            <person name="Ferguson S.J."/>
            <person name="van Spanning R.J.M."/>
            <person name="Richardson P."/>
        </authorList>
    </citation>
    <scope>NUCLEOTIDE SEQUENCE [LARGE SCALE GENOMIC DNA]</scope>
    <source>
        <strain evidence="3">Pd 1222</strain>
    </source>
</reference>
<evidence type="ECO:0000313" key="3">
    <source>
        <dbReference type="Proteomes" id="UP000000361"/>
    </source>
</evidence>